<dbReference type="PANTHER" id="PTHR30337:SF0">
    <property type="entry name" value="NUCLEASE SBCCD SUBUNIT D"/>
    <property type="match status" value="1"/>
</dbReference>
<dbReference type="Gene3D" id="3.60.21.10">
    <property type="match status" value="1"/>
</dbReference>
<dbReference type="Pfam" id="PF00149">
    <property type="entry name" value="Metallophos"/>
    <property type="match status" value="1"/>
</dbReference>
<dbReference type="AlphaFoldDB" id="A0A7W1X907"/>
<evidence type="ECO:0000313" key="2">
    <source>
        <dbReference type="EMBL" id="MBA4542242.1"/>
    </source>
</evidence>
<evidence type="ECO:0000259" key="1">
    <source>
        <dbReference type="Pfam" id="PF00149"/>
    </source>
</evidence>
<organism evidence="2 3">
    <name type="scientific">Thermoactinomyces daqus</name>
    <dbReference type="NCBI Taxonomy" id="1329516"/>
    <lineage>
        <taxon>Bacteria</taxon>
        <taxon>Bacillati</taxon>
        <taxon>Bacillota</taxon>
        <taxon>Bacilli</taxon>
        <taxon>Bacillales</taxon>
        <taxon>Thermoactinomycetaceae</taxon>
        <taxon>Thermoactinomyces</taxon>
    </lineage>
</organism>
<dbReference type="InterPro" id="IPR029052">
    <property type="entry name" value="Metallo-depent_PP-like"/>
</dbReference>
<keyword evidence="3" id="KW-1185">Reference proteome</keyword>
<dbReference type="EMBL" id="JACEIP010000005">
    <property type="protein sequence ID" value="MBA4542242.1"/>
    <property type="molecule type" value="Genomic_DNA"/>
</dbReference>
<dbReference type="InterPro" id="IPR004843">
    <property type="entry name" value="Calcineurin-like_PHP"/>
</dbReference>
<gene>
    <name evidence="2" type="ORF">H1164_04915</name>
</gene>
<dbReference type="SUPFAM" id="SSF56300">
    <property type="entry name" value="Metallo-dependent phosphatases"/>
    <property type="match status" value="1"/>
</dbReference>
<proteinExistence type="predicted"/>
<dbReference type="OrthoDB" id="9773856at2"/>
<protein>
    <submittedName>
        <fullName evidence="2">Metallophosphoesterase family protein</fullName>
    </submittedName>
</protein>
<dbReference type="PANTHER" id="PTHR30337">
    <property type="entry name" value="COMPONENT OF ATP-DEPENDENT DSDNA EXONUCLEASE"/>
    <property type="match status" value="1"/>
</dbReference>
<dbReference type="RefSeq" id="WP_033099673.1">
    <property type="nucleotide sequence ID" value="NZ_JACEIP010000005.1"/>
</dbReference>
<dbReference type="Proteomes" id="UP000530514">
    <property type="component" value="Unassembled WGS sequence"/>
</dbReference>
<feature type="domain" description="Calcineurin-like phosphoesterase" evidence="1">
    <location>
        <begin position="1"/>
        <end position="197"/>
    </location>
</feature>
<comment type="caution">
    <text evidence="2">The sequence shown here is derived from an EMBL/GenBank/DDBJ whole genome shotgun (WGS) entry which is preliminary data.</text>
</comment>
<reference evidence="2 3" key="1">
    <citation type="submission" date="2020-07" db="EMBL/GenBank/DDBJ databases">
        <authorList>
            <person name="Feng H."/>
        </authorList>
    </citation>
    <scope>NUCLEOTIDE SEQUENCE [LARGE SCALE GENOMIC DNA]</scope>
    <source>
        <strain evidence="3">s-11</strain>
    </source>
</reference>
<accession>A0A7W1X907</accession>
<dbReference type="InterPro" id="IPR050535">
    <property type="entry name" value="DNA_Repair-Maintenance_Comp"/>
</dbReference>
<name>A0A7W1X907_9BACL</name>
<sequence>MRILYMTDTHIRGTSPRSRTDQFEQTIRLKLEEVIQIAEREQVDFILHGGDVFDRPNLSPAVVREFARLFRQFPAPVYAIAGNHDIYGHNPATTPRTMLGLLDAFGVIRLISGDEKVKLEKDGLVIQLSGQPFHYDLDKRDPKADYHVQNEMEADYCIHMVHGMLVDRALPDGVPHTMIHDAWSDDVDILLTGHYHAGFPVQHRDGKYIVNPGALARINNHPSEIRRMPQVVLLELGRDVDVRFIPLTCAKRGDEVLDRSYLEKAAYRQEQLTSFVQQVRSAADFQAIDVLDIIDEISRMNDVEDEVKFEAQRRIAIEQEAGGESGH</sequence>
<dbReference type="GO" id="GO:0016787">
    <property type="term" value="F:hydrolase activity"/>
    <property type="evidence" value="ECO:0007669"/>
    <property type="project" value="InterPro"/>
</dbReference>
<evidence type="ECO:0000313" key="3">
    <source>
        <dbReference type="Proteomes" id="UP000530514"/>
    </source>
</evidence>